<evidence type="ECO:0000259" key="1">
    <source>
        <dbReference type="Pfam" id="PF08818"/>
    </source>
</evidence>
<sequence>MGHVSELSEYLESLPEPYRASVERVYARARALVPDASDGVGYGMPALVLGGKPLLSVMVAKTHIGLYPFSPAALDTVRDELADFSLSKGTLRFSSDHPVPDDVLDRLVLARRDEIEGR</sequence>
<dbReference type="InterPro" id="IPR014922">
    <property type="entry name" value="YdhG-like"/>
</dbReference>
<evidence type="ECO:0000313" key="2">
    <source>
        <dbReference type="EMBL" id="GEK16276.1"/>
    </source>
</evidence>
<proteinExistence type="predicted"/>
<keyword evidence="3" id="KW-1185">Reference proteome</keyword>
<dbReference type="EMBL" id="BJUA01000001">
    <property type="protein sequence ID" value="GEK16276.1"/>
    <property type="molecule type" value="Genomic_DNA"/>
</dbReference>
<dbReference type="SUPFAM" id="SSF159888">
    <property type="entry name" value="YdhG-like"/>
    <property type="match status" value="1"/>
</dbReference>
<evidence type="ECO:0000313" key="3">
    <source>
        <dbReference type="Proteomes" id="UP000321386"/>
    </source>
</evidence>
<dbReference type="AlphaFoldDB" id="A0A510UP83"/>
<organism evidence="2 3">
    <name type="scientific">Cellulomonas persica</name>
    <dbReference type="NCBI Taxonomy" id="76861"/>
    <lineage>
        <taxon>Bacteria</taxon>
        <taxon>Bacillati</taxon>
        <taxon>Actinomycetota</taxon>
        <taxon>Actinomycetes</taxon>
        <taxon>Micrococcales</taxon>
        <taxon>Cellulomonadaceae</taxon>
        <taxon>Cellulomonas</taxon>
    </lineage>
</organism>
<comment type="caution">
    <text evidence="2">The sequence shown here is derived from an EMBL/GenBank/DDBJ whole genome shotgun (WGS) entry which is preliminary data.</text>
</comment>
<dbReference type="Pfam" id="PF08818">
    <property type="entry name" value="DUF1801"/>
    <property type="match status" value="1"/>
</dbReference>
<feature type="domain" description="YdhG-like" evidence="1">
    <location>
        <begin position="19"/>
        <end position="109"/>
    </location>
</feature>
<dbReference type="Gene3D" id="3.90.1150.200">
    <property type="match status" value="1"/>
</dbReference>
<accession>A0A510UP83</accession>
<protein>
    <recommendedName>
        <fullName evidence="1">YdhG-like domain-containing protein</fullName>
    </recommendedName>
</protein>
<gene>
    <name evidence="2" type="ORF">CPE01_00090</name>
</gene>
<name>A0A510UP83_9CELL</name>
<dbReference type="Proteomes" id="UP000321386">
    <property type="component" value="Unassembled WGS sequence"/>
</dbReference>
<reference evidence="2 3" key="1">
    <citation type="submission" date="2019-07" db="EMBL/GenBank/DDBJ databases">
        <title>Whole genome shotgun sequence of Cellulomonas persica NBRC 101101.</title>
        <authorList>
            <person name="Hosoyama A."/>
            <person name="Uohara A."/>
            <person name="Ohji S."/>
            <person name="Ichikawa N."/>
        </authorList>
    </citation>
    <scope>NUCLEOTIDE SEQUENCE [LARGE SCALE GENOMIC DNA]</scope>
    <source>
        <strain evidence="2 3">NBRC 101101</strain>
    </source>
</reference>